<feature type="non-terminal residue" evidence="1">
    <location>
        <position position="109"/>
    </location>
</feature>
<dbReference type="Proteomes" id="UP001233999">
    <property type="component" value="Unassembled WGS sequence"/>
</dbReference>
<accession>A0AAD8A8M1</accession>
<name>A0AAD8A8M1_DIPPU</name>
<comment type="caution">
    <text evidence="1">The sequence shown here is derived from an EMBL/GenBank/DDBJ whole genome shotgun (WGS) entry which is preliminary data.</text>
</comment>
<proteinExistence type="predicted"/>
<sequence length="109" mass="11948">ECSGLPIWQERPLKIDLPNTSRRRIPGPHCYGQPALQDDVILVVSGGTATLSRTEPSVNINTRTMVNVRVVDANPDTEVFVGSRSNEERGTWIAVPNVVIPSDGEQQVE</sequence>
<organism evidence="1 2">
    <name type="scientific">Diploptera punctata</name>
    <name type="common">Pacific beetle cockroach</name>
    <dbReference type="NCBI Taxonomy" id="6984"/>
    <lineage>
        <taxon>Eukaryota</taxon>
        <taxon>Metazoa</taxon>
        <taxon>Ecdysozoa</taxon>
        <taxon>Arthropoda</taxon>
        <taxon>Hexapoda</taxon>
        <taxon>Insecta</taxon>
        <taxon>Pterygota</taxon>
        <taxon>Neoptera</taxon>
        <taxon>Polyneoptera</taxon>
        <taxon>Dictyoptera</taxon>
        <taxon>Blattodea</taxon>
        <taxon>Blaberoidea</taxon>
        <taxon>Blaberidae</taxon>
        <taxon>Diplopterinae</taxon>
        <taxon>Diploptera</taxon>
    </lineage>
</organism>
<protein>
    <submittedName>
        <fullName evidence="1">Uncharacterized protein</fullName>
    </submittedName>
</protein>
<reference evidence="1" key="2">
    <citation type="submission" date="2023-05" db="EMBL/GenBank/DDBJ databases">
        <authorList>
            <person name="Fouks B."/>
        </authorList>
    </citation>
    <scope>NUCLEOTIDE SEQUENCE</scope>
    <source>
        <strain evidence="1">Stay&amp;Tobe</strain>
        <tissue evidence="1">Testes</tissue>
    </source>
</reference>
<dbReference type="AlphaFoldDB" id="A0AAD8A8M1"/>
<keyword evidence="2" id="KW-1185">Reference proteome</keyword>
<dbReference type="EMBL" id="JASPKZ010003041">
    <property type="protein sequence ID" value="KAJ9594531.1"/>
    <property type="molecule type" value="Genomic_DNA"/>
</dbReference>
<evidence type="ECO:0000313" key="1">
    <source>
        <dbReference type="EMBL" id="KAJ9594531.1"/>
    </source>
</evidence>
<gene>
    <name evidence="1" type="ORF">L9F63_014044</name>
</gene>
<evidence type="ECO:0000313" key="2">
    <source>
        <dbReference type="Proteomes" id="UP001233999"/>
    </source>
</evidence>
<feature type="non-terminal residue" evidence="1">
    <location>
        <position position="1"/>
    </location>
</feature>
<reference evidence="1" key="1">
    <citation type="journal article" date="2023" name="IScience">
        <title>Live-bearing cockroach genome reveals convergent evolutionary mechanisms linked to viviparity in insects and beyond.</title>
        <authorList>
            <person name="Fouks B."/>
            <person name="Harrison M.C."/>
            <person name="Mikhailova A.A."/>
            <person name="Marchal E."/>
            <person name="English S."/>
            <person name="Carruthers M."/>
            <person name="Jennings E.C."/>
            <person name="Chiamaka E.L."/>
            <person name="Frigard R.A."/>
            <person name="Pippel M."/>
            <person name="Attardo G.M."/>
            <person name="Benoit J.B."/>
            <person name="Bornberg-Bauer E."/>
            <person name="Tobe S.S."/>
        </authorList>
    </citation>
    <scope>NUCLEOTIDE SEQUENCE</scope>
    <source>
        <strain evidence="1">Stay&amp;Tobe</strain>
    </source>
</reference>